<dbReference type="Pfam" id="PF07228">
    <property type="entry name" value="SpoIIE"/>
    <property type="match status" value="2"/>
</dbReference>
<dbReference type="Gene3D" id="3.60.40.10">
    <property type="entry name" value="PPM-type phosphatase domain"/>
    <property type="match status" value="1"/>
</dbReference>
<protein>
    <submittedName>
        <fullName evidence="4">Sigma-B regulation protein RsbU (Phosphoserine phosphatase)</fullName>
    </submittedName>
</protein>
<dbReference type="STRING" id="402600.SAMN05216188_11945"/>
<feature type="region of interest" description="Disordered" evidence="2">
    <location>
        <begin position="312"/>
        <end position="351"/>
    </location>
</feature>
<dbReference type="InterPro" id="IPR001932">
    <property type="entry name" value="PPM-type_phosphatase-like_dom"/>
</dbReference>
<sequence length="351" mass="37232">MNVIDTKPRRIDQAGMDTLRDLAAVVLDELELRLSALHRLRLERQLREQAERDRTEIESFATTLQRSLVPPALPRVPGLEMSALYRTASTREVGGDFYDVFALPGGRWAVSLGDVCGKGAPAASLTSFIRYTLRALAVHHDDPVAVLAELNAAMIAEQSLDAMPKFCTVLFAVLTPLPPGHPDAPGNPAGDGAGAGFEVTVASEGHPPPFLLPAAGGARPFEVPPGTLVGMLPDAPFAIGTQRLGPGDALLLYTDGLTEARTHTGEQFGENNLEAFLAAQHGCRAAKLTDRVSALLDRFDPDRADDVAVLALTVPPRPDRPDGPPPARTPATDAHPGTIPDAGPAGKEEDR</sequence>
<keyword evidence="5" id="KW-1185">Reference proteome</keyword>
<dbReference type="InterPro" id="IPR052016">
    <property type="entry name" value="Bact_Sigma-Reg"/>
</dbReference>
<name>A0A1H9TT19_9PSEU</name>
<dbReference type="PANTHER" id="PTHR43156:SF2">
    <property type="entry name" value="STAGE II SPORULATION PROTEIN E"/>
    <property type="match status" value="1"/>
</dbReference>
<evidence type="ECO:0000313" key="4">
    <source>
        <dbReference type="EMBL" id="SES00137.1"/>
    </source>
</evidence>
<dbReference type="EMBL" id="FOFR01000019">
    <property type="protein sequence ID" value="SES00137.1"/>
    <property type="molecule type" value="Genomic_DNA"/>
</dbReference>
<feature type="domain" description="PPM-type phosphatase" evidence="3">
    <location>
        <begin position="76"/>
        <end position="314"/>
    </location>
</feature>
<dbReference type="GO" id="GO:0016791">
    <property type="term" value="F:phosphatase activity"/>
    <property type="evidence" value="ECO:0007669"/>
    <property type="project" value="TreeGrafter"/>
</dbReference>
<dbReference type="SMART" id="SM00331">
    <property type="entry name" value="PP2C_SIG"/>
    <property type="match status" value="1"/>
</dbReference>
<organism evidence="4 5">
    <name type="scientific">Lentzea xinjiangensis</name>
    <dbReference type="NCBI Taxonomy" id="402600"/>
    <lineage>
        <taxon>Bacteria</taxon>
        <taxon>Bacillati</taxon>
        <taxon>Actinomycetota</taxon>
        <taxon>Actinomycetes</taxon>
        <taxon>Pseudonocardiales</taxon>
        <taxon>Pseudonocardiaceae</taxon>
        <taxon>Lentzea</taxon>
    </lineage>
</organism>
<dbReference type="PANTHER" id="PTHR43156">
    <property type="entry name" value="STAGE II SPORULATION PROTEIN E-RELATED"/>
    <property type="match status" value="1"/>
</dbReference>
<dbReference type="InterPro" id="IPR036457">
    <property type="entry name" value="PPM-type-like_dom_sf"/>
</dbReference>
<accession>A0A1H9TT19</accession>
<gene>
    <name evidence="4" type="ORF">SAMN05216188_11945</name>
</gene>
<reference evidence="5" key="1">
    <citation type="submission" date="2016-10" db="EMBL/GenBank/DDBJ databases">
        <authorList>
            <person name="Varghese N."/>
            <person name="Submissions S."/>
        </authorList>
    </citation>
    <scope>NUCLEOTIDE SEQUENCE [LARGE SCALE GENOMIC DNA]</scope>
    <source>
        <strain evidence="5">CGMCC 4.3525</strain>
    </source>
</reference>
<proteinExistence type="predicted"/>
<evidence type="ECO:0000256" key="2">
    <source>
        <dbReference type="SAM" id="MobiDB-lite"/>
    </source>
</evidence>
<evidence type="ECO:0000256" key="1">
    <source>
        <dbReference type="ARBA" id="ARBA00022801"/>
    </source>
</evidence>
<keyword evidence="1" id="KW-0378">Hydrolase</keyword>
<evidence type="ECO:0000259" key="3">
    <source>
        <dbReference type="SMART" id="SM00331"/>
    </source>
</evidence>
<dbReference type="AlphaFoldDB" id="A0A1H9TT19"/>
<evidence type="ECO:0000313" key="5">
    <source>
        <dbReference type="Proteomes" id="UP000199352"/>
    </source>
</evidence>
<dbReference type="Proteomes" id="UP000199352">
    <property type="component" value="Unassembled WGS sequence"/>
</dbReference>
<dbReference type="RefSeq" id="WP_245778180.1">
    <property type="nucleotide sequence ID" value="NZ_FOFR01000019.1"/>
</dbReference>